<evidence type="ECO:0000259" key="2">
    <source>
        <dbReference type="Pfam" id="PF13960"/>
    </source>
</evidence>
<dbReference type="Proteomes" id="UP001231189">
    <property type="component" value="Unassembled WGS sequence"/>
</dbReference>
<comment type="caution">
    <text evidence="3">The sequence shown here is derived from an EMBL/GenBank/DDBJ whole genome shotgun (WGS) entry which is preliminary data.</text>
</comment>
<reference evidence="3" key="1">
    <citation type="submission" date="2023-07" db="EMBL/GenBank/DDBJ databases">
        <title>A chromosome-level genome assembly of Lolium multiflorum.</title>
        <authorList>
            <person name="Chen Y."/>
            <person name="Copetti D."/>
            <person name="Kolliker R."/>
            <person name="Studer B."/>
        </authorList>
    </citation>
    <scope>NUCLEOTIDE SEQUENCE</scope>
    <source>
        <strain evidence="3">02402/16</strain>
        <tissue evidence="3">Leaf</tissue>
    </source>
</reference>
<feature type="domain" description="DUF4218" evidence="2">
    <location>
        <begin position="329"/>
        <end position="441"/>
    </location>
</feature>
<gene>
    <name evidence="3" type="ORF">QYE76_013953</name>
</gene>
<evidence type="ECO:0000313" key="4">
    <source>
        <dbReference type="Proteomes" id="UP001231189"/>
    </source>
</evidence>
<evidence type="ECO:0000259" key="1">
    <source>
        <dbReference type="Pfam" id="PF13952"/>
    </source>
</evidence>
<dbReference type="InterPro" id="IPR025312">
    <property type="entry name" value="DUF4216"/>
</dbReference>
<dbReference type="AlphaFoldDB" id="A0AAD8U1N2"/>
<dbReference type="PANTHER" id="PTHR48258:SF4">
    <property type="entry name" value="DUF4216 DOMAIN-CONTAINING PROTEIN"/>
    <property type="match status" value="1"/>
</dbReference>
<keyword evidence="4" id="KW-1185">Reference proteome</keyword>
<sequence>MFLSLIIPGPHYPGKNLSVYMQPIVDDLNHSWHHGTLTYDRASKTNFCMKVWLQYTMHDMPGYALTCGWCTAGKWPCPVCRHRLEFLWINKGRKYVAFDTNRQYLKRRHPFREDKKNFKKGKVVHEVTEVPKFDGIAVDAELRALVPAASEAGHQFEGYGVTHNWTHEAALTKLEYYKDLELPHNIDVMHTVKNVAESLFHTCLNIPGKSKDNVKARVDVEKLCDRKKLHMQRPTGRRKNWFKPHADFCLDSIQKKEAFKWLKYVVMFPDGYCSNMSKGVNLSTGKVTGLKSHDYHIWIERLMPVMLRGYLPEKIWRVLAELSHFFRTLCAKQICPMVIEKLQVQVPELLCNLEMIFPPGFFTPMAHLIVHLANEALLGGPVQFRWQFCIEREFKYIRKITGNKAKIEACIAEATCLREMADAATTYYPDEVPTLHNPVSRYNVDVPMNDPKLQLFQCPGGKAGKGQKYRLEREEKDCIMLYVLMNMKEVVGGTTMMAVTISLETHQKGRANPKTINTGVFTRGSDTFDYYGRLENVYELTFNRTNKQLNLVVFKCHWFDPRGGQRITKSIGLVEVKPSTTYTGADVYIVAHQAKQVYYLPYPCQKAALNGWEVVFQVSPHGNLPIPSEDDYNNIDPVTYEGIFYQEEEDFGHFELECVLEEDLRNDAETRGESVVDLKDIDMLEKFWPGKYYPLGTVPAGEKKLATTWTDYESAPGVGFPTAAEAVMRKFWCFYRVAPEVEEAAANRTLRATCERLTPQVWYNQRITSTGHFWAQRGERVQKPDIVGKNAKAEYEMTVEDYMSVIPDWAEPHAEAWEEMVRTRWLKMDEDFAAVARRNAENRGDGGTHCGGNLSYERYKGKTRAELGPDEEISDLEIYNKMRLKKPDLSQPQPSLPEYFGTYAEDVENYCAMVRHRHPEVDDPMSAEVDEESLVLSSGGLPHGRLAMMNKAVKHKLTTTFTRLKAGLTKDSPLSRLVAGLGNPHTTLTSRRPTWPLIKNIRWPSTSSSSSSWSVDGGQSNWTDSGFRADASLSGAGAKHAIEGKFRCGVLWENSGNGMFRKPGWWEGDHTGSSWWSFSRCYSRYFSRYFSRSFSRWFFRSFYRKESARAGV</sequence>
<feature type="domain" description="DUF4216" evidence="1">
    <location>
        <begin position="545"/>
        <end position="615"/>
    </location>
</feature>
<dbReference type="InterPro" id="IPR025452">
    <property type="entry name" value="DUF4218"/>
</dbReference>
<dbReference type="Pfam" id="PF13960">
    <property type="entry name" value="DUF4218"/>
    <property type="match status" value="1"/>
</dbReference>
<accession>A0AAD8U1N2</accession>
<dbReference type="Pfam" id="PF13952">
    <property type="entry name" value="DUF4216"/>
    <property type="match status" value="1"/>
</dbReference>
<name>A0AAD8U1N2_LOLMU</name>
<dbReference type="Pfam" id="PF02992">
    <property type="entry name" value="Transposase_21"/>
    <property type="match status" value="1"/>
</dbReference>
<evidence type="ECO:0000313" key="3">
    <source>
        <dbReference type="EMBL" id="KAK1697256.1"/>
    </source>
</evidence>
<protein>
    <submittedName>
        <fullName evidence="3">Uncharacterized protein</fullName>
    </submittedName>
</protein>
<dbReference type="InterPro" id="IPR004242">
    <property type="entry name" value="Transposase_21"/>
</dbReference>
<dbReference type="EMBL" id="JAUUTY010000001">
    <property type="protein sequence ID" value="KAK1697256.1"/>
    <property type="molecule type" value="Genomic_DNA"/>
</dbReference>
<organism evidence="3 4">
    <name type="scientific">Lolium multiflorum</name>
    <name type="common">Italian ryegrass</name>
    <name type="synonym">Lolium perenne subsp. multiflorum</name>
    <dbReference type="NCBI Taxonomy" id="4521"/>
    <lineage>
        <taxon>Eukaryota</taxon>
        <taxon>Viridiplantae</taxon>
        <taxon>Streptophyta</taxon>
        <taxon>Embryophyta</taxon>
        <taxon>Tracheophyta</taxon>
        <taxon>Spermatophyta</taxon>
        <taxon>Magnoliopsida</taxon>
        <taxon>Liliopsida</taxon>
        <taxon>Poales</taxon>
        <taxon>Poaceae</taxon>
        <taxon>BOP clade</taxon>
        <taxon>Pooideae</taxon>
        <taxon>Poodae</taxon>
        <taxon>Poeae</taxon>
        <taxon>Poeae Chloroplast Group 2 (Poeae type)</taxon>
        <taxon>Loliodinae</taxon>
        <taxon>Loliinae</taxon>
        <taxon>Lolium</taxon>
    </lineage>
</organism>
<proteinExistence type="predicted"/>
<dbReference type="PANTHER" id="PTHR48258">
    <property type="entry name" value="DUF4218 DOMAIN-CONTAINING PROTEIN-RELATED"/>
    <property type="match status" value="1"/>
</dbReference>